<dbReference type="EMBL" id="JBEDUW010000003">
    <property type="protein sequence ID" value="KAK9938891.1"/>
    <property type="molecule type" value="Genomic_DNA"/>
</dbReference>
<dbReference type="Proteomes" id="UP001457282">
    <property type="component" value="Unassembled WGS sequence"/>
</dbReference>
<evidence type="ECO:0000256" key="1">
    <source>
        <dbReference type="SAM" id="Phobius"/>
    </source>
</evidence>
<keyword evidence="1" id="KW-0472">Membrane</keyword>
<protein>
    <submittedName>
        <fullName evidence="2">Uncharacterized protein</fullName>
    </submittedName>
</protein>
<evidence type="ECO:0000313" key="2">
    <source>
        <dbReference type="EMBL" id="KAK9938891.1"/>
    </source>
</evidence>
<organism evidence="2 3">
    <name type="scientific">Rubus argutus</name>
    <name type="common">Southern blackberry</name>
    <dbReference type="NCBI Taxonomy" id="59490"/>
    <lineage>
        <taxon>Eukaryota</taxon>
        <taxon>Viridiplantae</taxon>
        <taxon>Streptophyta</taxon>
        <taxon>Embryophyta</taxon>
        <taxon>Tracheophyta</taxon>
        <taxon>Spermatophyta</taxon>
        <taxon>Magnoliopsida</taxon>
        <taxon>eudicotyledons</taxon>
        <taxon>Gunneridae</taxon>
        <taxon>Pentapetalae</taxon>
        <taxon>rosids</taxon>
        <taxon>fabids</taxon>
        <taxon>Rosales</taxon>
        <taxon>Rosaceae</taxon>
        <taxon>Rosoideae</taxon>
        <taxon>Rosoideae incertae sedis</taxon>
        <taxon>Rubus</taxon>
    </lineage>
</organism>
<dbReference type="AlphaFoldDB" id="A0AAW1XRC3"/>
<name>A0AAW1XRC3_RUBAR</name>
<reference evidence="2 3" key="1">
    <citation type="journal article" date="2023" name="G3 (Bethesda)">
        <title>A chromosome-length genome assembly and annotation of blackberry (Rubus argutus, cv. 'Hillquist').</title>
        <authorList>
            <person name="Bruna T."/>
            <person name="Aryal R."/>
            <person name="Dudchenko O."/>
            <person name="Sargent D.J."/>
            <person name="Mead D."/>
            <person name="Buti M."/>
            <person name="Cavallini A."/>
            <person name="Hytonen T."/>
            <person name="Andres J."/>
            <person name="Pham M."/>
            <person name="Weisz D."/>
            <person name="Mascagni F."/>
            <person name="Usai G."/>
            <person name="Natali L."/>
            <person name="Bassil N."/>
            <person name="Fernandez G.E."/>
            <person name="Lomsadze A."/>
            <person name="Armour M."/>
            <person name="Olukolu B."/>
            <person name="Poorten T."/>
            <person name="Britton C."/>
            <person name="Davik J."/>
            <person name="Ashrafi H."/>
            <person name="Aiden E.L."/>
            <person name="Borodovsky M."/>
            <person name="Worthington M."/>
        </authorList>
    </citation>
    <scope>NUCLEOTIDE SEQUENCE [LARGE SCALE GENOMIC DNA]</scope>
    <source>
        <strain evidence="2">PI 553951</strain>
    </source>
</reference>
<sequence length="72" mass="8036">MDELRPGWFWVVVFGIGLAEWLWSTTGCSELVEVDLDLNGCTVEWVESTGWAHGDVEMGSHGSVVIVKERAR</sequence>
<keyword evidence="1" id="KW-0812">Transmembrane</keyword>
<comment type="caution">
    <text evidence="2">The sequence shown here is derived from an EMBL/GenBank/DDBJ whole genome shotgun (WGS) entry which is preliminary data.</text>
</comment>
<gene>
    <name evidence="2" type="ORF">M0R45_015605</name>
</gene>
<accession>A0AAW1XRC3</accession>
<proteinExistence type="predicted"/>
<feature type="transmembrane region" description="Helical" evidence="1">
    <location>
        <begin position="7"/>
        <end position="24"/>
    </location>
</feature>
<keyword evidence="1" id="KW-1133">Transmembrane helix</keyword>
<evidence type="ECO:0000313" key="3">
    <source>
        <dbReference type="Proteomes" id="UP001457282"/>
    </source>
</evidence>
<keyword evidence="3" id="KW-1185">Reference proteome</keyword>